<dbReference type="InterPro" id="IPR010985">
    <property type="entry name" value="Ribbon_hlx_hlx"/>
</dbReference>
<gene>
    <name evidence="3" type="ORF">S101468_00900</name>
</gene>
<dbReference type="InterPro" id="IPR013321">
    <property type="entry name" value="Arc_rbn_hlx_hlx"/>
</dbReference>
<dbReference type="SUPFAM" id="SSF47598">
    <property type="entry name" value="Ribbon-helix-helix"/>
    <property type="match status" value="1"/>
</dbReference>
<organism evidence="3 4">
    <name type="scientific">Acetobacter pasteurianus subsp. pasteurianus</name>
    <dbReference type="NCBI Taxonomy" id="481145"/>
    <lineage>
        <taxon>Bacteria</taxon>
        <taxon>Pseudomonadati</taxon>
        <taxon>Pseudomonadota</taxon>
        <taxon>Alphaproteobacteria</taxon>
        <taxon>Acetobacterales</taxon>
        <taxon>Acetobacteraceae</taxon>
        <taxon>Acetobacter</taxon>
    </lineage>
</organism>
<proteinExistence type="predicted"/>
<dbReference type="RefSeq" id="WP_157666398.1">
    <property type="nucleotide sequence ID" value="NZ_CP021922.1"/>
</dbReference>
<evidence type="ECO:0000313" key="4">
    <source>
        <dbReference type="Proteomes" id="UP000196816"/>
    </source>
</evidence>
<feature type="region of interest" description="Disordered" evidence="1">
    <location>
        <begin position="1"/>
        <end position="29"/>
    </location>
</feature>
<sequence length="63" mass="7293">MTHSYPQMKIRLPPEVHAHAKEAAKRQERSLSSHIVFLLRQEMEKEKAPEHGLENRSDASDSE</sequence>
<name>A0AAC9X0J7_ACEPA</name>
<dbReference type="Proteomes" id="UP000196816">
    <property type="component" value="Chromosome"/>
</dbReference>
<feature type="domain" description="Arc-like DNA binding" evidence="2">
    <location>
        <begin position="5"/>
        <end position="46"/>
    </location>
</feature>
<evidence type="ECO:0000313" key="3">
    <source>
        <dbReference type="EMBL" id="ASC05167.1"/>
    </source>
</evidence>
<dbReference type="Pfam" id="PF03869">
    <property type="entry name" value="Arc"/>
    <property type="match status" value="1"/>
</dbReference>
<protein>
    <recommendedName>
        <fullName evidence="2">Arc-like DNA binding domain-containing protein</fullName>
    </recommendedName>
</protein>
<dbReference type="Gene3D" id="1.10.1220.10">
    <property type="entry name" value="Met repressor-like"/>
    <property type="match status" value="1"/>
</dbReference>
<dbReference type="AlphaFoldDB" id="A0AAC9X0J7"/>
<dbReference type="GO" id="GO:0003677">
    <property type="term" value="F:DNA binding"/>
    <property type="evidence" value="ECO:0007669"/>
    <property type="project" value="InterPro"/>
</dbReference>
<dbReference type="InterPro" id="IPR005569">
    <property type="entry name" value="Arc_DNA-bd_dom"/>
</dbReference>
<dbReference type="GO" id="GO:0006355">
    <property type="term" value="P:regulation of DNA-templated transcription"/>
    <property type="evidence" value="ECO:0007669"/>
    <property type="project" value="InterPro"/>
</dbReference>
<feature type="compositionally biased region" description="Basic and acidic residues" evidence="1">
    <location>
        <begin position="12"/>
        <end position="29"/>
    </location>
</feature>
<accession>A0AAC9X0J7</accession>
<feature type="region of interest" description="Disordered" evidence="1">
    <location>
        <begin position="42"/>
        <end position="63"/>
    </location>
</feature>
<evidence type="ECO:0000259" key="2">
    <source>
        <dbReference type="Pfam" id="PF03869"/>
    </source>
</evidence>
<dbReference type="EMBL" id="CP021922">
    <property type="protein sequence ID" value="ASC05167.1"/>
    <property type="molecule type" value="Genomic_DNA"/>
</dbReference>
<evidence type="ECO:0000256" key="1">
    <source>
        <dbReference type="SAM" id="MobiDB-lite"/>
    </source>
</evidence>
<reference evidence="3 4" key="1">
    <citation type="submission" date="2017-06" db="EMBL/GenBank/DDBJ databases">
        <title>Genome sequence of Acetobacter pasteurianus subsp. pasteurianus strain SRCM101468.</title>
        <authorList>
            <person name="Cho S.H."/>
        </authorList>
    </citation>
    <scope>NUCLEOTIDE SEQUENCE [LARGE SCALE GENOMIC DNA]</scope>
    <source>
        <strain evidence="3 4">SRCM101468</strain>
    </source>
</reference>